<dbReference type="EMBL" id="DF847733">
    <property type="protein sequence ID" value="GAT52382.1"/>
    <property type="molecule type" value="Genomic_DNA"/>
</dbReference>
<accession>A0ABQ0LMR7</accession>
<reference evidence="1" key="1">
    <citation type="submission" date="2014-09" db="EMBL/GenBank/DDBJ databases">
        <title>Genome sequence of the luminous mushroom Mycena chlorophos for searching fungal bioluminescence genes.</title>
        <authorList>
            <person name="Tanaka Y."/>
            <person name="Kasuga D."/>
            <person name="Oba Y."/>
            <person name="Hase S."/>
            <person name="Sato K."/>
            <person name="Oba Y."/>
            <person name="Sakakibara Y."/>
        </authorList>
    </citation>
    <scope>NUCLEOTIDE SEQUENCE</scope>
</reference>
<sequence>MDSPFQTILNTNTVPSDFECDEIRALLRVHRPRLVHLNDEVARIRVMLDEAVRARNELQASIEAHEALISPMRRVSEDVLSVIFLHTLPTTRETALILDEGPLLLMQVCRYWRALTLAIPRLWASMHIVLLPKNSATALQLVGLKSEVEQWTKRAAAVPLSIRIYPSRKRHSILAAIASGDSPPDPASIVMDSLIPLVHQWRTIHLKVDDVRDLSDLDQIPPGAATHLKSFSITLSKTALGATEYRLPMLAAPALRQFAYQGRDNCIPATPLWRNLVRLTLSLSSTRGAPETDRQILPFPFLAECTALQTLHLSFTRMTFHYGKTPDRFTIREMLAPMTGLIHLRLVAPTAFLPEVAQNFLACLTPIANDEDPHGVLPVTVLCPNLEVLELAGSSSLSDECIIQFLRARAAHPDTMPVRQLKAVLARAPNGDLEAKVADLVRNGLELALIYRSAQAARPPRCSPLEGTERDPKAVTVKEGEDWLQEADPMMLD</sequence>
<dbReference type="Proteomes" id="UP000815677">
    <property type="component" value="Unassembled WGS sequence"/>
</dbReference>
<proteinExistence type="predicted"/>
<organism evidence="1 2">
    <name type="scientific">Mycena chlorophos</name>
    <name type="common">Agaric fungus</name>
    <name type="synonym">Agaricus chlorophos</name>
    <dbReference type="NCBI Taxonomy" id="658473"/>
    <lineage>
        <taxon>Eukaryota</taxon>
        <taxon>Fungi</taxon>
        <taxon>Dikarya</taxon>
        <taxon>Basidiomycota</taxon>
        <taxon>Agaricomycotina</taxon>
        <taxon>Agaricomycetes</taxon>
        <taxon>Agaricomycetidae</taxon>
        <taxon>Agaricales</taxon>
        <taxon>Marasmiineae</taxon>
        <taxon>Mycenaceae</taxon>
        <taxon>Mycena</taxon>
    </lineage>
</organism>
<name>A0ABQ0LMR7_MYCCL</name>
<keyword evidence="2" id="KW-1185">Reference proteome</keyword>
<dbReference type="Gene3D" id="3.80.10.10">
    <property type="entry name" value="Ribonuclease Inhibitor"/>
    <property type="match status" value="1"/>
</dbReference>
<evidence type="ECO:0008006" key="3">
    <source>
        <dbReference type="Google" id="ProtNLM"/>
    </source>
</evidence>
<gene>
    <name evidence="1" type="ORF">MCHLO_09436</name>
</gene>
<dbReference type="InterPro" id="IPR032675">
    <property type="entry name" value="LRR_dom_sf"/>
</dbReference>
<evidence type="ECO:0000313" key="1">
    <source>
        <dbReference type="EMBL" id="GAT52382.1"/>
    </source>
</evidence>
<evidence type="ECO:0000313" key="2">
    <source>
        <dbReference type="Proteomes" id="UP000815677"/>
    </source>
</evidence>
<protein>
    <recommendedName>
        <fullName evidence="3">F-box domain-containing protein</fullName>
    </recommendedName>
</protein>
<dbReference type="SUPFAM" id="SSF52047">
    <property type="entry name" value="RNI-like"/>
    <property type="match status" value="1"/>
</dbReference>